<dbReference type="STRING" id="504797.SAMN05421678_103413"/>
<proteinExistence type="predicted"/>
<dbReference type="InterPro" id="IPR036388">
    <property type="entry name" value="WH-like_DNA-bd_sf"/>
</dbReference>
<dbReference type="PANTHER" id="PTHR34849">
    <property type="entry name" value="SSL5025 PROTEIN"/>
    <property type="match status" value="1"/>
</dbReference>
<sequence>MWDRITVEPGKMEGRPCIRGLRFTVAQLIRLVAAGWTLEQIQDEYPFVEAEDLRQALLYAAAASDVTTMPLRDFA</sequence>
<dbReference type="EMBL" id="JACBZA010000001">
    <property type="protein sequence ID" value="NYH85479.1"/>
    <property type="molecule type" value="Genomic_DNA"/>
</dbReference>
<gene>
    <name evidence="1" type="ORF">FHR37_004330</name>
    <name evidence="2" type="ORF">SAMN05421678_103413</name>
</gene>
<dbReference type="InterPro" id="IPR009057">
    <property type="entry name" value="Homeodomain-like_sf"/>
</dbReference>
<keyword evidence="4" id="KW-1185">Reference proteome</keyword>
<evidence type="ECO:0000313" key="1">
    <source>
        <dbReference type="EMBL" id="NYH85479.1"/>
    </source>
</evidence>
<evidence type="ECO:0000313" key="4">
    <source>
        <dbReference type="Proteomes" id="UP000533017"/>
    </source>
</evidence>
<accession>A0A1I2NK87</accession>
<reference evidence="2 3" key="1">
    <citation type="submission" date="2016-10" db="EMBL/GenBank/DDBJ databases">
        <authorList>
            <person name="de Groot N.N."/>
        </authorList>
    </citation>
    <scope>NUCLEOTIDE SEQUENCE [LARGE SCALE GENOMIC DNA]</scope>
    <source>
        <strain evidence="2 3">CPCC 202808</strain>
    </source>
</reference>
<dbReference type="OrthoDB" id="200074at2"/>
<dbReference type="Proteomes" id="UP000533017">
    <property type="component" value="Unassembled WGS sequence"/>
</dbReference>
<dbReference type="EMBL" id="FOOI01000003">
    <property type="protein sequence ID" value="SFG04048.1"/>
    <property type="molecule type" value="Genomic_DNA"/>
</dbReference>
<reference evidence="1 4" key="2">
    <citation type="submission" date="2020-07" db="EMBL/GenBank/DDBJ databases">
        <title>Sequencing the genomes of 1000 actinobacteria strains.</title>
        <authorList>
            <person name="Klenk H.-P."/>
        </authorList>
    </citation>
    <scope>NUCLEOTIDE SEQUENCE [LARGE SCALE GENOMIC DNA]</scope>
    <source>
        <strain evidence="1 4">DSM 45117</strain>
    </source>
</reference>
<name>A0A1I2NK87_9ACTN</name>
<dbReference type="Proteomes" id="UP000199052">
    <property type="component" value="Unassembled WGS sequence"/>
</dbReference>
<dbReference type="RefSeq" id="WP_092882384.1">
    <property type="nucleotide sequence ID" value="NZ_FOOI01000003.1"/>
</dbReference>
<evidence type="ECO:0000313" key="2">
    <source>
        <dbReference type="EMBL" id="SFG04048.1"/>
    </source>
</evidence>
<evidence type="ECO:0000313" key="3">
    <source>
        <dbReference type="Proteomes" id="UP000199052"/>
    </source>
</evidence>
<dbReference type="PANTHER" id="PTHR34849:SF3">
    <property type="entry name" value="SSR2962 PROTEIN"/>
    <property type="match status" value="1"/>
</dbReference>
<dbReference type="SUPFAM" id="SSF46689">
    <property type="entry name" value="Homeodomain-like"/>
    <property type="match status" value="1"/>
</dbReference>
<protein>
    <submittedName>
        <fullName evidence="2">Uncharacterized conserved protein, DUF433 family</fullName>
    </submittedName>
    <submittedName>
        <fullName evidence="1">Uncharacterized protein (DUF433 family)</fullName>
    </submittedName>
</protein>
<dbReference type="AlphaFoldDB" id="A0A1I2NK87"/>
<organism evidence="2 3">
    <name type="scientific">Actinopolymorpha cephalotaxi</name>
    <dbReference type="NCBI Taxonomy" id="504797"/>
    <lineage>
        <taxon>Bacteria</taxon>
        <taxon>Bacillati</taxon>
        <taxon>Actinomycetota</taxon>
        <taxon>Actinomycetes</taxon>
        <taxon>Propionibacteriales</taxon>
        <taxon>Actinopolymorphaceae</taxon>
        <taxon>Actinopolymorpha</taxon>
    </lineage>
</organism>
<dbReference type="Gene3D" id="1.10.10.10">
    <property type="entry name" value="Winged helix-like DNA-binding domain superfamily/Winged helix DNA-binding domain"/>
    <property type="match status" value="1"/>
</dbReference>
<dbReference type="InterPro" id="IPR007367">
    <property type="entry name" value="DUF433"/>
</dbReference>
<dbReference type="Pfam" id="PF04255">
    <property type="entry name" value="DUF433"/>
    <property type="match status" value="1"/>
</dbReference>